<dbReference type="Proteomes" id="UP000078428">
    <property type="component" value="Unassembled WGS sequence"/>
</dbReference>
<keyword evidence="2" id="KW-0561">Oxygen transport</keyword>
<dbReference type="RefSeq" id="WP_068494764.1">
    <property type="nucleotide sequence ID" value="NZ_LWQT01000088.1"/>
</dbReference>
<dbReference type="Pfam" id="PF01814">
    <property type="entry name" value="Hemerythrin"/>
    <property type="match status" value="1"/>
</dbReference>
<feature type="domain" description="Hemerythrin-like" evidence="5">
    <location>
        <begin position="16"/>
        <end position="129"/>
    </location>
</feature>
<evidence type="ECO:0000256" key="4">
    <source>
        <dbReference type="ARBA" id="ARBA00023004"/>
    </source>
</evidence>
<keyword evidence="7" id="KW-1185">Reference proteome</keyword>
<dbReference type="SUPFAM" id="SSF47188">
    <property type="entry name" value="Hemerythrin-like"/>
    <property type="match status" value="1"/>
</dbReference>
<dbReference type="NCBIfam" id="TIGR02481">
    <property type="entry name" value="hemeryth_dom"/>
    <property type="match status" value="1"/>
</dbReference>
<dbReference type="PANTHER" id="PTHR37164">
    <property type="entry name" value="BACTERIOHEMERYTHRIN"/>
    <property type="match status" value="1"/>
</dbReference>
<comment type="caution">
    <text evidence="6">The sequence shown here is derived from an EMBL/GenBank/DDBJ whole genome shotgun (WGS) entry which is preliminary data.</text>
</comment>
<evidence type="ECO:0000256" key="1">
    <source>
        <dbReference type="ARBA" id="ARBA00010587"/>
    </source>
</evidence>
<proteinExistence type="inferred from homology"/>
<dbReference type="InterPro" id="IPR012827">
    <property type="entry name" value="Hemerythrin_metal-bd"/>
</dbReference>
<dbReference type="PROSITE" id="PS00550">
    <property type="entry name" value="HEMERYTHRINS"/>
    <property type="match status" value="1"/>
</dbReference>
<evidence type="ECO:0000256" key="2">
    <source>
        <dbReference type="ARBA" id="ARBA00022621"/>
    </source>
</evidence>
<organism evidence="6 7">
    <name type="scientific">Paramagnetospirillum marisnigri</name>
    <dbReference type="NCBI Taxonomy" id="1285242"/>
    <lineage>
        <taxon>Bacteria</taxon>
        <taxon>Pseudomonadati</taxon>
        <taxon>Pseudomonadota</taxon>
        <taxon>Alphaproteobacteria</taxon>
        <taxon>Rhodospirillales</taxon>
        <taxon>Magnetospirillaceae</taxon>
        <taxon>Paramagnetospirillum</taxon>
    </lineage>
</organism>
<evidence type="ECO:0000259" key="5">
    <source>
        <dbReference type="Pfam" id="PF01814"/>
    </source>
</evidence>
<dbReference type="InterPro" id="IPR016131">
    <property type="entry name" value="Haemerythrin_Fe_BS"/>
</dbReference>
<dbReference type="PANTHER" id="PTHR37164:SF1">
    <property type="entry name" value="BACTERIOHEMERYTHRIN"/>
    <property type="match status" value="1"/>
</dbReference>
<keyword evidence="3" id="KW-0479">Metal-binding</keyword>
<keyword evidence="2" id="KW-0813">Transport</keyword>
<dbReference type="AlphaFoldDB" id="A0A178MEZ2"/>
<dbReference type="GO" id="GO:0046872">
    <property type="term" value="F:metal ion binding"/>
    <property type="evidence" value="ECO:0007669"/>
    <property type="project" value="UniProtKB-KW"/>
</dbReference>
<dbReference type="Gene3D" id="1.20.120.50">
    <property type="entry name" value="Hemerythrin-like"/>
    <property type="match status" value="1"/>
</dbReference>
<reference evidence="6 7" key="1">
    <citation type="submission" date="2016-04" db="EMBL/GenBank/DDBJ databases">
        <title>Draft genome sequence of freshwater magnetotactic bacteria Magnetospirillum marisnigri SP-1 and Magnetospirillum moscoviense BB-1.</title>
        <authorList>
            <person name="Koziaeva V."/>
            <person name="Dziuba M.V."/>
            <person name="Ivanov T.M."/>
            <person name="Kuznetsov B."/>
            <person name="Grouzdev D.S."/>
        </authorList>
    </citation>
    <scope>NUCLEOTIDE SEQUENCE [LARGE SCALE GENOMIC DNA]</scope>
    <source>
        <strain evidence="6 7">SP-1</strain>
    </source>
</reference>
<dbReference type="STRING" id="1285242.A6A04_05745"/>
<dbReference type="NCBIfam" id="NF033749">
    <property type="entry name" value="bact_hemeryth"/>
    <property type="match status" value="1"/>
</dbReference>
<comment type="similarity">
    <text evidence="1">Belongs to the hemerythrin family.</text>
</comment>
<dbReference type="EMBL" id="LWQT01000088">
    <property type="protein sequence ID" value="OAN46615.1"/>
    <property type="molecule type" value="Genomic_DNA"/>
</dbReference>
<dbReference type="InterPro" id="IPR050669">
    <property type="entry name" value="Hemerythrin"/>
</dbReference>
<dbReference type="OrthoDB" id="7305302at2"/>
<accession>A0A178MEZ2</accession>
<protein>
    <submittedName>
        <fullName evidence="6">Hemerythrin</fullName>
    </submittedName>
</protein>
<keyword evidence="4" id="KW-0408">Iron</keyword>
<dbReference type="GO" id="GO:0005344">
    <property type="term" value="F:oxygen carrier activity"/>
    <property type="evidence" value="ECO:0007669"/>
    <property type="project" value="UniProtKB-KW"/>
</dbReference>
<evidence type="ECO:0000313" key="6">
    <source>
        <dbReference type="EMBL" id="OAN46615.1"/>
    </source>
</evidence>
<dbReference type="InterPro" id="IPR012312">
    <property type="entry name" value="Hemerythrin-like"/>
</dbReference>
<dbReference type="CDD" id="cd12107">
    <property type="entry name" value="Hemerythrin"/>
    <property type="match status" value="1"/>
</dbReference>
<evidence type="ECO:0000313" key="7">
    <source>
        <dbReference type="Proteomes" id="UP000078428"/>
    </source>
</evidence>
<evidence type="ECO:0000256" key="3">
    <source>
        <dbReference type="ARBA" id="ARBA00022723"/>
    </source>
</evidence>
<name>A0A178MEZ2_9PROT</name>
<dbReference type="InterPro" id="IPR035938">
    <property type="entry name" value="Hemerythrin-like_sf"/>
</dbReference>
<gene>
    <name evidence="6" type="ORF">A6A04_05745</name>
</gene>
<sequence length="151" mass="17079">MAELGWNSAYDVGHPMLDSDHRVLISLLDQLFDAAETGQSRDVIENVLFVLAEYVEHHFEREEAIMAAAGFPQLEAHQREHRELAAKVNRIRDDYRHGNKRGLGDEVVDLLKKWLTGHILVSDNSYRPWVERALDGGPVPPVMEKRGLGAS</sequence>